<dbReference type="InterPro" id="IPR004589">
    <property type="entry name" value="DNA_helicase_ATP-dep_RecQ"/>
</dbReference>
<dbReference type="InterPro" id="IPR011545">
    <property type="entry name" value="DEAD/DEAH_box_helicase_dom"/>
</dbReference>
<keyword evidence="21" id="KW-1185">Reference proteome</keyword>
<dbReference type="STRING" id="247279.NIES1031_01345"/>
<keyword evidence="6" id="KW-0227">DNA damage</keyword>
<evidence type="ECO:0000256" key="12">
    <source>
        <dbReference type="ARBA" id="ARBA00023172"/>
    </source>
</evidence>
<keyword evidence="10" id="KW-0067">ATP-binding</keyword>
<evidence type="ECO:0000313" key="20">
    <source>
        <dbReference type="EMBL" id="OKH29260.1"/>
    </source>
</evidence>
<dbReference type="PROSITE" id="PS51194">
    <property type="entry name" value="HELICASE_CTER"/>
    <property type="match status" value="1"/>
</dbReference>
<dbReference type="GO" id="GO:0009432">
    <property type="term" value="P:SOS response"/>
    <property type="evidence" value="ECO:0007669"/>
    <property type="project" value="UniProtKB-UniRule"/>
</dbReference>
<dbReference type="GO" id="GO:0003677">
    <property type="term" value="F:DNA binding"/>
    <property type="evidence" value="ECO:0007669"/>
    <property type="project" value="UniProtKB-KW"/>
</dbReference>
<dbReference type="Gene3D" id="3.40.50.300">
    <property type="entry name" value="P-loop containing nucleotide triphosphate hydrolases"/>
    <property type="match status" value="2"/>
</dbReference>
<comment type="catalytic activity">
    <reaction evidence="15">
        <text>Couples ATP hydrolysis with the unwinding of duplex DNA by translocating in the 3'-5' direction.</text>
        <dbReference type="EC" id="5.6.2.4"/>
    </reaction>
</comment>
<dbReference type="CDD" id="cd18794">
    <property type="entry name" value="SF2_C_RecQ"/>
    <property type="match status" value="1"/>
</dbReference>
<evidence type="ECO:0000256" key="10">
    <source>
        <dbReference type="ARBA" id="ARBA00022840"/>
    </source>
</evidence>
<reference evidence="20 21" key="1">
    <citation type="submission" date="2016-11" db="EMBL/GenBank/DDBJ databases">
        <title>Draft Genome Sequences of Nine Cyanobacterial Strains from Diverse Habitats.</title>
        <authorList>
            <person name="Zhu T."/>
            <person name="Hou S."/>
            <person name="Lu X."/>
            <person name="Hess W.R."/>
        </authorList>
    </citation>
    <scope>NUCLEOTIDE SEQUENCE [LARGE SCALE GENOMIC DNA]</scope>
    <source>
        <strain evidence="20 21">5.2 s.c.1</strain>
    </source>
</reference>
<dbReference type="EC" id="5.6.2.4" evidence="16"/>
<dbReference type="PANTHER" id="PTHR13710">
    <property type="entry name" value="DNA HELICASE RECQ FAMILY MEMBER"/>
    <property type="match status" value="1"/>
</dbReference>
<feature type="domain" description="Helicase C-terminal" evidence="19">
    <location>
        <begin position="222"/>
        <end position="374"/>
    </location>
</feature>
<comment type="caution">
    <text evidence="20">The sequence shown here is derived from an EMBL/GenBank/DDBJ whole genome shotgun (WGS) entry which is preliminary data.</text>
</comment>
<dbReference type="GO" id="GO:0005737">
    <property type="term" value="C:cytoplasm"/>
    <property type="evidence" value="ECO:0007669"/>
    <property type="project" value="TreeGrafter"/>
</dbReference>
<comment type="similarity">
    <text evidence="3">Belongs to the helicase family. RecQ subfamily.</text>
</comment>
<dbReference type="InterPro" id="IPR027417">
    <property type="entry name" value="P-loop_NTPase"/>
</dbReference>
<evidence type="ECO:0000256" key="13">
    <source>
        <dbReference type="ARBA" id="ARBA00023204"/>
    </source>
</evidence>
<dbReference type="SUPFAM" id="SSF52540">
    <property type="entry name" value="P-loop containing nucleoside triphosphate hydrolases"/>
    <property type="match status" value="2"/>
</dbReference>
<feature type="domain" description="HRDC" evidence="17">
    <location>
        <begin position="525"/>
        <end position="602"/>
    </location>
</feature>
<evidence type="ECO:0000256" key="3">
    <source>
        <dbReference type="ARBA" id="ARBA00005446"/>
    </source>
</evidence>
<dbReference type="PROSITE" id="PS50967">
    <property type="entry name" value="HRDC"/>
    <property type="match status" value="1"/>
</dbReference>
<sequence length="602" mass="68204">MPQLSSLESALKHYFGYDSFRPGQRYIVEQALQNRDLLVVMPTGGGKSLCFQLPALLKKGLTVVVSPLIALMQDQVEALQDNGIGATFINSSLSAYQVRTREQAILSGKVKLLYIAPERLLSEKFLPFLDLVCHQMGISAFAIDEAHCVSEWGHDFRPEYRQLQKLRHRFSGVPTIALTATATERVRQDIIQQLGLVEPSIHIASFNRQNLFYEVQPKQKQSYQQLLQLIRQQSGAGIIYCLSRRRVDEIAFKLKNDGIAALPYHAGLSDRDRTANQTSFIRDDVQVMVATIAFGMGINKPDVRFVIHYDLPRNLESYYQESGRAGRDGEPARCTLFLNYGDIKTIEYLIAQKPDPQEQRIAKQQLRQVIDYAEGIDCRRTIQLSYFGERFSGKCDNCDNCCHPKPMQDWTMEAMKFLSCVARCKERFGMTYIIDVLRGAKNQKILQNGHQNLSTYGIGKDRSIDDWRMLGRSLLHQGLLAQTTDGYSVLKLNALSWEVMRRQRSVLIAVSAAPTRISDEDTRAAAEVELLFQRLRKLRKQLADEQGVPPYVIFADSTLRLMATQQPKSLAAFSRLSGVGSHKLARYGAQFLAEIQAYCEEV</sequence>
<dbReference type="Gene3D" id="1.10.10.10">
    <property type="entry name" value="Winged helix-like DNA-binding domain superfamily/Winged helix DNA-binding domain"/>
    <property type="match status" value="1"/>
</dbReference>
<name>A0A1U7I0A8_9CHRO</name>
<dbReference type="InterPro" id="IPR018982">
    <property type="entry name" value="RQC_domain"/>
</dbReference>
<evidence type="ECO:0000259" key="19">
    <source>
        <dbReference type="PROSITE" id="PS51194"/>
    </source>
</evidence>
<dbReference type="NCBIfam" id="TIGR00614">
    <property type="entry name" value="recQ_fam"/>
    <property type="match status" value="1"/>
</dbReference>
<dbReference type="FunFam" id="3.40.50.300:FF:000296">
    <property type="entry name" value="ATP-dependent DNA helicase RecQ"/>
    <property type="match status" value="1"/>
</dbReference>
<accession>A0A1U7I0A8</accession>
<comment type="cofactor">
    <cofactor evidence="2">
        <name>Zn(2+)</name>
        <dbReference type="ChEBI" id="CHEBI:29105"/>
    </cofactor>
</comment>
<evidence type="ECO:0000256" key="5">
    <source>
        <dbReference type="ARBA" id="ARBA00022741"/>
    </source>
</evidence>
<evidence type="ECO:0000256" key="11">
    <source>
        <dbReference type="ARBA" id="ARBA00023125"/>
    </source>
</evidence>
<proteinExistence type="inferred from homology"/>
<evidence type="ECO:0000256" key="4">
    <source>
        <dbReference type="ARBA" id="ARBA00022723"/>
    </source>
</evidence>
<dbReference type="InterPro" id="IPR036388">
    <property type="entry name" value="WH-like_DNA-bd_sf"/>
</dbReference>
<keyword evidence="5" id="KW-0547">Nucleotide-binding</keyword>
<dbReference type="GO" id="GO:0030894">
    <property type="term" value="C:replisome"/>
    <property type="evidence" value="ECO:0007669"/>
    <property type="project" value="TreeGrafter"/>
</dbReference>
<evidence type="ECO:0000256" key="16">
    <source>
        <dbReference type="NCBIfam" id="TIGR01389"/>
    </source>
</evidence>
<dbReference type="Proteomes" id="UP000185984">
    <property type="component" value="Unassembled WGS sequence"/>
</dbReference>
<keyword evidence="14" id="KW-0413">Isomerase</keyword>
<dbReference type="InterPro" id="IPR010997">
    <property type="entry name" value="HRDC-like_sf"/>
</dbReference>
<dbReference type="SMART" id="SM00341">
    <property type="entry name" value="HRDC"/>
    <property type="match status" value="1"/>
</dbReference>
<dbReference type="FunFam" id="1.10.150.80:FF:000002">
    <property type="entry name" value="ATP-dependent DNA helicase RecQ"/>
    <property type="match status" value="1"/>
</dbReference>
<keyword evidence="7" id="KW-0378">Hydrolase</keyword>
<keyword evidence="13" id="KW-0234">DNA repair</keyword>
<keyword evidence="4" id="KW-0479">Metal-binding</keyword>
<evidence type="ECO:0000256" key="2">
    <source>
        <dbReference type="ARBA" id="ARBA00001947"/>
    </source>
</evidence>
<dbReference type="Pfam" id="PF00570">
    <property type="entry name" value="HRDC"/>
    <property type="match status" value="1"/>
</dbReference>
<dbReference type="OrthoDB" id="9763310at2"/>
<evidence type="ECO:0000313" key="21">
    <source>
        <dbReference type="Proteomes" id="UP000185984"/>
    </source>
</evidence>
<dbReference type="GO" id="GO:0016787">
    <property type="term" value="F:hydrolase activity"/>
    <property type="evidence" value="ECO:0007669"/>
    <property type="project" value="UniProtKB-KW"/>
</dbReference>
<dbReference type="EMBL" id="MRCC01000001">
    <property type="protein sequence ID" value="OKH29260.1"/>
    <property type="molecule type" value="Genomic_DNA"/>
</dbReference>
<dbReference type="RefSeq" id="WP_073547739.1">
    <property type="nucleotide sequence ID" value="NZ_CAWMVK010000001.1"/>
</dbReference>
<evidence type="ECO:0000256" key="15">
    <source>
        <dbReference type="ARBA" id="ARBA00034617"/>
    </source>
</evidence>
<evidence type="ECO:0000256" key="9">
    <source>
        <dbReference type="ARBA" id="ARBA00022833"/>
    </source>
</evidence>
<evidence type="ECO:0000259" key="18">
    <source>
        <dbReference type="PROSITE" id="PS51192"/>
    </source>
</evidence>
<evidence type="ECO:0000259" key="17">
    <source>
        <dbReference type="PROSITE" id="PS50967"/>
    </source>
</evidence>
<feature type="domain" description="Helicase ATP-binding" evidence="18">
    <location>
        <begin position="28"/>
        <end position="200"/>
    </location>
</feature>
<dbReference type="CDD" id="cd17920">
    <property type="entry name" value="DEXHc_RecQ"/>
    <property type="match status" value="1"/>
</dbReference>
<keyword evidence="12" id="KW-0233">DNA recombination</keyword>
<keyword evidence="9" id="KW-0862">Zinc</keyword>
<dbReference type="Pfam" id="PF00270">
    <property type="entry name" value="DEAD"/>
    <property type="match status" value="1"/>
</dbReference>
<comment type="cofactor">
    <cofactor evidence="1">
        <name>Mg(2+)</name>
        <dbReference type="ChEBI" id="CHEBI:18420"/>
    </cofactor>
</comment>
<dbReference type="GO" id="GO:0006281">
    <property type="term" value="P:DNA repair"/>
    <property type="evidence" value="ECO:0007669"/>
    <property type="project" value="UniProtKB-KW"/>
</dbReference>
<dbReference type="GO" id="GO:0006310">
    <property type="term" value="P:DNA recombination"/>
    <property type="evidence" value="ECO:0007669"/>
    <property type="project" value="UniProtKB-UniRule"/>
</dbReference>
<dbReference type="Pfam" id="PF00271">
    <property type="entry name" value="Helicase_C"/>
    <property type="match status" value="1"/>
</dbReference>
<dbReference type="NCBIfam" id="TIGR01389">
    <property type="entry name" value="recQ"/>
    <property type="match status" value="1"/>
</dbReference>
<dbReference type="SMART" id="SM00487">
    <property type="entry name" value="DEXDc"/>
    <property type="match status" value="1"/>
</dbReference>
<dbReference type="Pfam" id="PF16124">
    <property type="entry name" value="RecQ_Zn_bind"/>
    <property type="match status" value="1"/>
</dbReference>
<dbReference type="Gene3D" id="1.10.150.80">
    <property type="entry name" value="HRDC domain"/>
    <property type="match status" value="1"/>
</dbReference>
<dbReference type="InterPro" id="IPR001650">
    <property type="entry name" value="Helicase_C-like"/>
</dbReference>
<evidence type="ECO:0000256" key="1">
    <source>
        <dbReference type="ARBA" id="ARBA00001946"/>
    </source>
</evidence>
<evidence type="ECO:0000256" key="6">
    <source>
        <dbReference type="ARBA" id="ARBA00022763"/>
    </source>
</evidence>
<dbReference type="PANTHER" id="PTHR13710:SF105">
    <property type="entry name" value="ATP-DEPENDENT DNA HELICASE Q1"/>
    <property type="match status" value="1"/>
</dbReference>
<organism evidence="20 21">
    <name type="scientific">Chroogloeocystis siderophila 5.2 s.c.1</name>
    <dbReference type="NCBI Taxonomy" id="247279"/>
    <lineage>
        <taxon>Bacteria</taxon>
        <taxon>Bacillati</taxon>
        <taxon>Cyanobacteriota</taxon>
        <taxon>Cyanophyceae</taxon>
        <taxon>Oscillatoriophycideae</taxon>
        <taxon>Chroococcales</taxon>
        <taxon>Chroococcaceae</taxon>
        <taxon>Chroogloeocystis</taxon>
    </lineage>
</organism>
<dbReference type="SMART" id="SM00490">
    <property type="entry name" value="HELICc"/>
    <property type="match status" value="1"/>
</dbReference>
<dbReference type="InterPro" id="IPR014001">
    <property type="entry name" value="Helicase_ATP-bd"/>
</dbReference>
<dbReference type="AlphaFoldDB" id="A0A1U7I0A8"/>
<dbReference type="InterPro" id="IPR006293">
    <property type="entry name" value="DNA_helicase_ATP-dep_RecQ_bac"/>
</dbReference>
<protein>
    <recommendedName>
        <fullName evidence="16">DNA helicase RecQ</fullName>
        <ecNumber evidence="16">5.6.2.4</ecNumber>
    </recommendedName>
</protein>
<keyword evidence="11" id="KW-0238">DNA-binding</keyword>
<dbReference type="PROSITE" id="PS51192">
    <property type="entry name" value="HELICASE_ATP_BIND_1"/>
    <property type="match status" value="1"/>
</dbReference>
<gene>
    <name evidence="20" type="ORF">NIES1031_01345</name>
</gene>
<dbReference type="Pfam" id="PF09382">
    <property type="entry name" value="RQC"/>
    <property type="match status" value="1"/>
</dbReference>
<dbReference type="InterPro" id="IPR044876">
    <property type="entry name" value="HRDC_dom_sf"/>
</dbReference>
<evidence type="ECO:0000256" key="7">
    <source>
        <dbReference type="ARBA" id="ARBA00022801"/>
    </source>
</evidence>
<dbReference type="GO" id="GO:0006260">
    <property type="term" value="P:DNA replication"/>
    <property type="evidence" value="ECO:0007669"/>
    <property type="project" value="InterPro"/>
</dbReference>
<dbReference type="GO" id="GO:0005524">
    <property type="term" value="F:ATP binding"/>
    <property type="evidence" value="ECO:0007669"/>
    <property type="project" value="UniProtKB-KW"/>
</dbReference>
<keyword evidence="8 20" id="KW-0347">Helicase</keyword>
<dbReference type="InterPro" id="IPR002121">
    <property type="entry name" value="HRDC_dom"/>
</dbReference>
<evidence type="ECO:0000256" key="14">
    <source>
        <dbReference type="ARBA" id="ARBA00023235"/>
    </source>
</evidence>
<dbReference type="SMART" id="SM00956">
    <property type="entry name" value="RQC"/>
    <property type="match status" value="1"/>
</dbReference>
<dbReference type="GO" id="GO:0043138">
    <property type="term" value="F:3'-5' DNA helicase activity"/>
    <property type="evidence" value="ECO:0007669"/>
    <property type="project" value="UniProtKB-EC"/>
</dbReference>
<dbReference type="GO" id="GO:0009378">
    <property type="term" value="F:four-way junction helicase activity"/>
    <property type="evidence" value="ECO:0007669"/>
    <property type="project" value="TreeGrafter"/>
</dbReference>
<dbReference type="InterPro" id="IPR032284">
    <property type="entry name" value="RecQ_Zn-bd"/>
</dbReference>
<evidence type="ECO:0000256" key="8">
    <source>
        <dbReference type="ARBA" id="ARBA00022806"/>
    </source>
</evidence>
<dbReference type="FunFam" id="3.40.50.300:FF:000156">
    <property type="entry name" value="ATP-dependent DNA helicase recQ"/>
    <property type="match status" value="1"/>
</dbReference>
<dbReference type="GO" id="GO:0046872">
    <property type="term" value="F:metal ion binding"/>
    <property type="evidence" value="ECO:0007669"/>
    <property type="project" value="UniProtKB-KW"/>
</dbReference>
<dbReference type="SUPFAM" id="SSF47819">
    <property type="entry name" value="HRDC-like"/>
    <property type="match status" value="1"/>
</dbReference>
<dbReference type="GO" id="GO:0043590">
    <property type="term" value="C:bacterial nucleoid"/>
    <property type="evidence" value="ECO:0007669"/>
    <property type="project" value="TreeGrafter"/>
</dbReference>